<dbReference type="RefSeq" id="WP_100590843.1">
    <property type="nucleotide sequence ID" value="NZ_CP015578.1"/>
</dbReference>
<feature type="domain" description="UDP-N-acetylglucosamine 2-epimerase" evidence="1">
    <location>
        <begin position="27"/>
        <end position="366"/>
    </location>
</feature>
<reference evidence="3" key="1">
    <citation type="journal article" date="2017" name="Genome Biol. Evol.">
        <title>Comparative Genomic Analysis Identifies a Campylobacter Clade Deficient in Selenium Metabolism.</title>
        <authorList>
            <person name="Miller W.G."/>
            <person name="Yee E."/>
            <person name="Lopes B.S."/>
            <person name="Chapman M.H."/>
            <person name="Huynh S."/>
            <person name="Bono J.L."/>
            <person name="Parker C.T."/>
            <person name="Strachan N.J.C."/>
            <person name="Forbes K.J."/>
        </authorList>
    </citation>
    <scope>NUCLEOTIDE SEQUENCE [LARGE SCALE GENOMIC DNA]</scope>
    <source>
        <strain evidence="3">NCTC 13004</strain>
    </source>
</reference>
<dbReference type="KEGG" id="clx:CLAN_1242"/>
<gene>
    <name evidence="2" type="primary">legG</name>
    <name evidence="2" type="ORF">CLAN_1242</name>
</gene>
<dbReference type="SUPFAM" id="SSF53756">
    <property type="entry name" value="UDP-Glycosyltransferase/glycogen phosphorylase"/>
    <property type="match status" value="1"/>
</dbReference>
<dbReference type="Proteomes" id="UP000202031">
    <property type="component" value="Chromosome"/>
</dbReference>
<dbReference type="GO" id="GO:0006047">
    <property type="term" value="P:UDP-N-acetylglucosamine metabolic process"/>
    <property type="evidence" value="ECO:0007669"/>
    <property type="project" value="InterPro"/>
</dbReference>
<organism evidence="2 3">
    <name type="scientific">Campylobacter lanienae NCTC 13004</name>
    <dbReference type="NCBI Taxonomy" id="1031753"/>
    <lineage>
        <taxon>Bacteria</taxon>
        <taxon>Pseudomonadati</taxon>
        <taxon>Campylobacterota</taxon>
        <taxon>Epsilonproteobacteria</taxon>
        <taxon>Campylobacterales</taxon>
        <taxon>Campylobacteraceae</taxon>
        <taxon>Campylobacter</taxon>
    </lineage>
</organism>
<reference evidence="3" key="2">
    <citation type="journal article" date="2017" name="Genome Biol. Evol.">
        <title>Comparative genomic analysis identifies a Campylobacter clade deficient in selenium metabolism.</title>
        <authorList>
            <person name="Miller W.G."/>
            <person name="Yee E."/>
            <person name="Lopes B.S."/>
            <person name="Chapman M.H."/>
            <person name="Huynh S."/>
            <person name="Bono J.L."/>
            <person name="Parker C.T."/>
            <person name="Strachan N.J.C."/>
            <person name="Forbes K.J."/>
        </authorList>
    </citation>
    <scope>NUCLEOTIDE SEQUENCE [LARGE SCALE GENOMIC DNA]</scope>
    <source>
        <strain evidence="3">NCTC 13004</strain>
    </source>
</reference>
<dbReference type="InterPro" id="IPR029767">
    <property type="entry name" value="WecB-like"/>
</dbReference>
<dbReference type="GeneID" id="46921710"/>
<dbReference type="PANTHER" id="PTHR43174">
    <property type="entry name" value="UDP-N-ACETYLGLUCOSAMINE 2-EPIMERASE"/>
    <property type="match status" value="1"/>
</dbReference>
<proteinExistence type="predicted"/>
<sequence length="382" mass="42036">MRKICVITGSRAEYGLLYWLISELSISDSLRLQLVVTGSHLRSEYGNTYLEIQNEFNIDKKVDILNFSNDALGVCKSMGEAISKIGKALSELSPDIVVVLGDRYEIFCAAAAALVLGIPIAHIHGGELSAGAIDEAFRHSITKMANIHFTAAKEYAKRVAQLGEDPKFIFNVGGMGIENIKRLKLLSKRKFQDSIKFKLNKKNILVTYHPLTTKKDSQDDFKEILKALSELKDTNIIFTKANSDAGGMAINKMIDEYVKSHPNSIAFASLGSLRYLSALKYVDIILGNSSSGLLEAPSLGVATINVGSRQDGRLKALSVIDTKPIKSQILKAIKLAYTSKFQKIVQKKQNPYGNSKPSKAIIKVLKNINLKGITVKKFKDIV</sequence>
<dbReference type="InterPro" id="IPR003331">
    <property type="entry name" value="UDP_GlcNAc_Epimerase_2_dom"/>
</dbReference>
<dbReference type="CDD" id="cd03786">
    <property type="entry name" value="GTB_UDP-GlcNAc_2-Epimerase"/>
    <property type="match status" value="1"/>
</dbReference>
<dbReference type="AlphaFoldDB" id="A0A1X9SP06"/>
<protein>
    <submittedName>
        <fullName evidence="2">GDP-2,4-diacetamido-2,4, 6-trideoxy-alpha-D-glucopyranose hydrolase / 2-epimerase</fullName>
        <ecNumber evidence="2">3.2.1.-</ecNumber>
    </submittedName>
</protein>
<keyword evidence="2" id="KW-0378">Hydrolase</keyword>
<dbReference type="PANTHER" id="PTHR43174:SF3">
    <property type="entry name" value="UDP-N-ACETYLGLUCOSAMINE 2-EPIMERASE"/>
    <property type="match status" value="1"/>
</dbReference>
<dbReference type="EC" id="3.2.1.-" evidence="2"/>
<name>A0A1X9SP06_9BACT</name>
<keyword evidence="2" id="KW-0326">Glycosidase</keyword>
<accession>A0A1X9SP06</accession>
<dbReference type="Pfam" id="PF02350">
    <property type="entry name" value="Epimerase_2"/>
    <property type="match status" value="1"/>
</dbReference>
<evidence type="ECO:0000259" key="1">
    <source>
        <dbReference type="Pfam" id="PF02350"/>
    </source>
</evidence>
<dbReference type="NCBIfam" id="TIGR03568">
    <property type="entry name" value="NeuC_NnaA"/>
    <property type="match status" value="1"/>
</dbReference>
<evidence type="ECO:0000313" key="3">
    <source>
        <dbReference type="Proteomes" id="UP000202031"/>
    </source>
</evidence>
<dbReference type="InterPro" id="IPR020004">
    <property type="entry name" value="UDP-GlcNAc_Epase"/>
</dbReference>
<dbReference type="Gene3D" id="3.40.50.2000">
    <property type="entry name" value="Glycogen Phosphorylase B"/>
    <property type="match status" value="2"/>
</dbReference>
<dbReference type="GO" id="GO:0004553">
    <property type="term" value="F:hydrolase activity, hydrolyzing O-glycosyl compounds"/>
    <property type="evidence" value="ECO:0007669"/>
    <property type="project" value="InterPro"/>
</dbReference>
<dbReference type="EMBL" id="CP015578">
    <property type="protein sequence ID" value="ARQ97966.1"/>
    <property type="molecule type" value="Genomic_DNA"/>
</dbReference>
<evidence type="ECO:0000313" key="2">
    <source>
        <dbReference type="EMBL" id="ARQ97966.1"/>
    </source>
</evidence>